<dbReference type="Gene3D" id="3.40.50.300">
    <property type="entry name" value="P-loop containing nucleotide triphosphate hydrolases"/>
    <property type="match status" value="1"/>
</dbReference>
<dbReference type="InterPro" id="IPR027417">
    <property type="entry name" value="P-loop_NTPase"/>
</dbReference>
<proteinExistence type="predicted"/>
<organism evidence="3">
    <name type="scientific">Melampsora larici-populina (strain 98AG31 / pathotype 3-4-7)</name>
    <name type="common">Poplar leaf rust fungus</name>
    <dbReference type="NCBI Taxonomy" id="747676"/>
    <lineage>
        <taxon>Eukaryota</taxon>
        <taxon>Fungi</taxon>
        <taxon>Dikarya</taxon>
        <taxon>Basidiomycota</taxon>
        <taxon>Pucciniomycotina</taxon>
        <taxon>Pucciniomycetes</taxon>
        <taxon>Pucciniales</taxon>
        <taxon>Melampsoraceae</taxon>
        <taxon>Melampsora</taxon>
    </lineage>
</organism>
<evidence type="ECO:0000313" key="2">
    <source>
        <dbReference type="EMBL" id="EGF99941.1"/>
    </source>
</evidence>
<dbReference type="AlphaFoldDB" id="F4S5Q8"/>
<accession>F4S5Q8</accession>
<dbReference type="RefSeq" id="XP_007416738.1">
    <property type="nucleotide sequence ID" value="XM_007416676.1"/>
</dbReference>
<dbReference type="GeneID" id="18930973"/>
<feature type="region of interest" description="Disordered" evidence="1">
    <location>
        <begin position="1"/>
        <end position="32"/>
    </location>
</feature>
<reference evidence="3" key="1">
    <citation type="journal article" date="2011" name="Proc. Natl. Acad. Sci. U.S.A.">
        <title>Obligate biotrophy features unraveled by the genomic analysis of rust fungi.</title>
        <authorList>
            <person name="Duplessis S."/>
            <person name="Cuomo C.A."/>
            <person name="Lin Y.-C."/>
            <person name="Aerts A."/>
            <person name="Tisserant E."/>
            <person name="Veneault-Fourrey C."/>
            <person name="Joly D.L."/>
            <person name="Hacquard S."/>
            <person name="Amselem J."/>
            <person name="Cantarel B.L."/>
            <person name="Chiu R."/>
            <person name="Coutinho P.M."/>
            <person name="Feau N."/>
            <person name="Field M."/>
            <person name="Frey P."/>
            <person name="Gelhaye E."/>
            <person name="Goldberg J."/>
            <person name="Grabherr M.G."/>
            <person name="Kodira C.D."/>
            <person name="Kohler A."/>
            <person name="Kuees U."/>
            <person name="Lindquist E.A."/>
            <person name="Lucas S.M."/>
            <person name="Mago R."/>
            <person name="Mauceli E."/>
            <person name="Morin E."/>
            <person name="Murat C."/>
            <person name="Pangilinan J.L."/>
            <person name="Park R."/>
            <person name="Pearson M."/>
            <person name="Quesneville H."/>
            <person name="Rouhier N."/>
            <person name="Sakthikumar S."/>
            <person name="Salamov A.A."/>
            <person name="Schmutz J."/>
            <person name="Selles B."/>
            <person name="Shapiro H."/>
            <person name="Tanguay P."/>
            <person name="Tuskan G.A."/>
            <person name="Henrissat B."/>
            <person name="Van de Peer Y."/>
            <person name="Rouze P."/>
            <person name="Ellis J.G."/>
            <person name="Dodds P.N."/>
            <person name="Schein J.E."/>
            <person name="Zhong S."/>
            <person name="Hamelin R.C."/>
            <person name="Grigoriev I.V."/>
            <person name="Szabo L.J."/>
            <person name="Martin F."/>
        </authorList>
    </citation>
    <scope>NUCLEOTIDE SEQUENCE [LARGE SCALE GENOMIC DNA]</scope>
    <source>
        <strain evidence="3">98AG31 / pathotype 3-4-7</strain>
    </source>
</reference>
<dbReference type="HOGENOM" id="CLU_011478_2_0_1"/>
<protein>
    <recommendedName>
        <fullName evidence="4">DEAD/DEAH box helicase domain-containing protein</fullName>
    </recommendedName>
</protein>
<dbReference type="Proteomes" id="UP000001072">
    <property type="component" value="Unassembled WGS sequence"/>
</dbReference>
<dbReference type="KEGG" id="mlr:MELLADRAFT_68146"/>
<dbReference type="InParanoid" id="F4S5Q8"/>
<gene>
    <name evidence="2" type="ORF">MELLADRAFT_68146</name>
</gene>
<dbReference type="VEuPathDB" id="FungiDB:MELLADRAFT_68146"/>
<evidence type="ECO:0000313" key="3">
    <source>
        <dbReference type="Proteomes" id="UP000001072"/>
    </source>
</evidence>
<sequence>MLRRSQSTAGASMLAQARETRRQRSLTTRPKLQHHFVNTSEAKQAEEAGKQFEQMHGYPARTEQIQSVVDLLNECTTFLLAGTGFGKSCVPGMFYHVHDPTSSPIILCINPLDTLGDDQVSSVTHGTFAY</sequence>
<evidence type="ECO:0008006" key="4">
    <source>
        <dbReference type="Google" id="ProtNLM"/>
    </source>
</evidence>
<name>F4S5Q8_MELLP</name>
<feature type="compositionally biased region" description="Polar residues" evidence="1">
    <location>
        <begin position="1"/>
        <end position="10"/>
    </location>
</feature>
<keyword evidence="3" id="KW-1185">Reference proteome</keyword>
<dbReference type="EMBL" id="GL883152">
    <property type="protein sequence ID" value="EGF99941.1"/>
    <property type="molecule type" value="Genomic_DNA"/>
</dbReference>
<evidence type="ECO:0000256" key="1">
    <source>
        <dbReference type="SAM" id="MobiDB-lite"/>
    </source>
</evidence>
<dbReference type="OrthoDB" id="2505066at2759"/>